<feature type="domain" description="Penicillin-binding protein transpeptidase" evidence="12">
    <location>
        <begin position="259"/>
        <end position="469"/>
    </location>
</feature>
<keyword evidence="6" id="KW-0328">Glycosyltransferase</keyword>
<comment type="similarity">
    <text evidence="2">In the C-terminal section; belongs to the transpeptidase family.</text>
</comment>
<evidence type="ECO:0000256" key="4">
    <source>
        <dbReference type="ARBA" id="ARBA00022645"/>
    </source>
</evidence>
<protein>
    <recommendedName>
        <fullName evidence="10">peptidoglycan glycosyltransferase</fullName>
        <ecNumber evidence="10">2.4.99.28</ecNumber>
    </recommendedName>
</protein>
<evidence type="ECO:0000256" key="1">
    <source>
        <dbReference type="ARBA" id="ARBA00004752"/>
    </source>
</evidence>
<dbReference type="Pfam" id="PF00905">
    <property type="entry name" value="Transpeptidase"/>
    <property type="match status" value="1"/>
</dbReference>
<dbReference type="InterPro" id="IPR001460">
    <property type="entry name" value="PCN-bd_Tpept"/>
</dbReference>
<evidence type="ECO:0000256" key="5">
    <source>
        <dbReference type="ARBA" id="ARBA00022670"/>
    </source>
</evidence>
<dbReference type="Gene3D" id="1.10.3810.10">
    <property type="entry name" value="Biosynthetic peptidoglycan transglycosylase-like"/>
    <property type="match status" value="1"/>
</dbReference>
<dbReference type="EMBL" id="CP045201">
    <property type="protein sequence ID" value="QOL83227.1"/>
    <property type="molecule type" value="Genomic_DNA"/>
</dbReference>
<proteinExistence type="inferred from homology"/>
<dbReference type="EC" id="2.4.99.28" evidence="10"/>
<name>A0A7L9WU18_9RHOB</name>
<evidence type="ECO:0000256" key="2">
    <source>
        <dbReference type="ARBA" id="ARBA00007090"/>
    </source>
</evidence>
<evidence type="ECO:0000256" key="3">
    <source>
        <dbReference type="ARBA" id="ARBA00007739"/>
    </source>
</evidence>
<evidence type="ECO:0000259" key="13">
    <source>
        <dbReference type="Pfam" id="PF00912"/>
    </source>
</evidence>
<dbReference type="InterPro" id="IPR009647">
    <property type="entry name" value="PBP_C"/>
</dbReference>
<feature type="domain" description="Penicillin-binding C-terminal" evidence="14">
    <location>
        <begin position="554"/>
        <end position="630"/>
    </location>
</feature>
<keyword evidence="4" id="KW-0121">Carboxypeptidase</keyword>
<dbReference type="Gene3D" id="3.40.710.10">
    <property type="entry name" value="DD-peptidase/beta-lactamase superfamily"/>
    <property type="match status" value="1"/>
</dbReference>
<evidence type="ECO:0000256" key="10">
    <source>
        <dbReference type="ARBA" id="ARBA00044770"/>
    </source>
</evidence>
<dbReference type="AlphaFoldDB" id="A0A7L9WU18"/>
<accession>A0A7L9WU18</accession>
<organism evidence="15 16">
    <name type="scientific">Pseudooceanicola spongiae</name>
    <dbReference type="NCBI Taxonomy" id="2613965"/>
    <lineage>
        <taxon>Bacteria</taxon>
        <taxon>Pseudomonadati</taxon>
        <taxon>Pseudomonadota</taxon>
        <taxon>Alphaproteobacteria</taxon>
        <taxon>Rhodobacterales</taxon>
        <taxon>Paracoccaceae</taxon>
        <taxon>Pseudooceanicola</taxon>
    </lineage>
</organism>
<dbReference type="GO" id="GO:0008658">
    <property type="term" value="F:penicillin binding"/>
    <property type="evidence" value="ECO:0007669"/>
    <property type="project" value="InterPro"/>
</dbReference>
<comment type="catalytic activity">
    <reaction evidence="11">
        <text>[GlcNAc-(1-&gt;4)-Mur2Ac(oyl-L-Ala-gamma-D-Glu-L-Lys-D-Ala-D-Ala)](n)-di-trans,octa-cis-undecaprenyl diphosphate + beta-D-GlcNAc-(1-&gt;4)-Mur2Ac(oyl-L-Ala-gamma-D-Glu-L-Lys-D-Ala-D-Ala)-di-trans,octa-cis-undecaprenyl diphosphate = [GlcNAc-(1-&gt;4)-Mur2Ac(oyl-L-Ala-gamma-D-Glu-L-Lys-D-Ala-D-Ala)](n+1)-di-trans,octa-cis-undecaprenyl diphosphate + di-trans,octa-cis-undecaprenyl diphosphate + H(+)</text>
        <dbReference type="Rhea" id="RHEA:23708"/>
        <dbReference type="Rhea" id="RHEA-COMP:9602"/>
        <dbReference type="Rhea" id="RHEA-COMP:9603"/>
        <dbReference type="ChEBI" id="CHEBI:15378"/>
        <dbReference type="ChEBI" id="CHEBI:58405"/>
        <dbReference type="ChEBI" id="CHEBI:60033"/>
        <dbReference type="ChEBI" id="CHEBI:78435"/>
        <dbReference type="EC" id="2.4.99.28"/>
    </reaction>
</comment>
<comment type="pathway">
    <text evidence="1">Cell wall biogenesis; peptidoglycan biosynthesis.</text>
</comment>
<dbReference type="NCBIfam" id="TIGR02073">
    <property type="entry name" value="PBP_1c"/>
    <property type="match status" value="1"/>
</dbReference>
<dbReference type="GO" id="GO:0008955">
    <property type="term" value="F:peptidoglycan glycosyltransferase activity"/>
    <property type="evidence" value="ECO:0007669"/>
    <property type="project" value="UniProtKB-EC"/>
</dbReference>
<dbReference type="InterPro" id="IPR023346">
    <property type="entry name" value="Lysozyme-like_dom_sf"/>
</dbReference>
<dbReference type="Proteomes" id="UP000594118">
    <property type="component" value="Chromosome"/>
</dbReference>
<evidence type="ECO:0000313" key="16">
    <source>
        <dbReference type="Proteomes" id="UP000594118"/>
    </source>
</evidence>
<dbReference type="Pfam" id="PF00912">
    <property type="entry name" value="Transgly"/>
    <property type="match status" value="1"/>
</dbReference>
<dbReference type="UniPathway" id="UPA00219"/>
<dbReference type="KEGG" id="pshq:F3W81_14115"/>
<gene>
    <name evidence="15" type="primary">pbpC</name>
    <name evidence="15" type="ORF">F3W81_14115</name>
</gene>
<keyword evidence="16" id="KW-1185">Reference proteome</keyword>
<comment type="similarity">
    <text evidence="3">In the N-terminal section; belongs to the glycosyltransferase 51 family.</text>
</comment>
<dbReference type="InterPro" id="IPR011815">
    <property type="entry name" value="PBP_1c"/>
</dbReference>
<dbReference type="GO" id="GO:0004180">
    <property type="term" value="F:carboxypeptidase activity"/>
    <property type="evidence" value="ECO:0007669"/>
    <property type="project" value="UniProtKB-KW"/>
</dbReference>
<dbReference type="InterPro" id="IPR036950">
    <property type="entry name" value="PBP_transglycosylase"/>
</dbReference>
<feature type="domain" description="Glycosyl transferase family 51" evidence="13">
    <location>
        <begin position="32"/>
        <end position="182"/>
    </location>
</feature>
<reference evidence="15 16" key="1">
    <citation type="submission" date="2019-10" db="EMBL/GenBank/DDBJ databases">
        <title>Pseudopuniceibacterium sp. HQ09 islated from Antarctica.</title>
        <authorList>
            <person name="Liao L."/>
            <person name="Su S."/>
            <person name="Chen B."/>
            <person name="Yu Y."/>
        </authorList>
    </citation>
    <scope>NUCLEOTIDE SEQUENCE [LARGE SCALE GENOMIC DNA]</scope>
    <source>
        <strain evidence="15 16">HQ09</strain>
    </source>
</reference>
<evidence type="ECO:0000256" key="8">
    <source>
        <dbReference type="ARBA" id="ARBA00022801"/>
    </source>
</evidence>
<evidence type="ECO:0000259" key="12">
    <source>
        <dbReference type="Pfam" id="PF00905"/>
    </source>
</evidence>
<dbReference type="SUPFAM" id="SSF56601">
    <property type="entry name" value="beta-lactamase/transpeptidase-like"/>
    <property type="match status" value="1"/>
</dbReference>
<evidence type="ECO:0000256" key="9">
    <source>
        <dbReference type="ARBA" id="ARBA00023268"/>
    </source>
</evidence>
<dbReference type="InterPro" id="IPR001264">
    <property type="entry name" value="Glyco_trans_51"/>
</dbReference>
<dbReference type="SUPFAM" id="SSF53955">
    <property type="entry name" value="Lysozyme-like"/>
    <property type="match status" value="1"/>
</dbReference>
<dbReference type="InterPro" id="IPR050396">
    <property type="entry name" value="Glycosyltr_51/Transpeptidase"/>
</dbReference>
<dbReference type="PANTHER" id="PTHR32282:SF15">
    <property type="entry name" value="PENICILLIN-BINDING PROTEIN 1C"/>
    <property type="match status" value="1"/>
</dbReference>
<dbReference type="Pfam" id="PF06832">
    <property type="entry name" value="BiPBP_C"/>
    <property type="match status" value="1"/>
</dbReference>
<dbReference type="PANTHER" id="PTHR32282">
    <property type="entry name" value="BINDING PROTEIN TRANSPEPTIDASE, PUTATIVE-RELATED"/>
    <property type="match status" value="1"/>
</dbReference>
<sequence>MRAADGSLLRAYMVDDGRWRLAMPGPADPLYLAMLVDYEDRRFATHAGVDPRAVGRALWQIVTKGRVVSGGSTLTMQVARLLEGGSTGRWSGKLRQTRVALALERQLSKAQILDLYLTLAPMGGNIEGLRAATLAYFGKEPTRLTPAEAALLVALPQSPELRRPDRAPLAAEAARNRVLDRMAQDGVITSDTARAAKTDAIPTRRRPFPALAPHLTDRALAERPDLARQNLTIEVPLQASLESLAATALRGQRSELSLAILVADHRDGRILASVGSRGFSEAGEGFVDMTQALRSPGSTLKPLIYALAFDQGLAHPETLIDDRPTDFNGYQPGNFDGIFRGPVRVTDALQMSLNLPAVLLTEALGPAKVMAALRRSGVTPALPGGHAGLAIALGGLGMTLQDLVQLYAGLANGGRAQPLHWRPEAVPRGSHITAPAAAWQVGHILSGLAPPPGAPLNRLAYKTGTSYGHRDAWAIGFDGAHVIGVWVGRPDGTPVPGAFGGDTAAPVLFEAFQRLKPILAPQSSPPPETLLADASTLPQPLRHFTRRSQGLAPDRDAPEMAFPPDGAELDMTVEGLPVRVRQGQPPFTWLVNGTPLLSGTRRSDALLPGLGKGFSDITVIDSKGRSARVVVRLD</sequence>
<evidence type="ECO:0000259" key="14">
    <source>
        <dbReference type="Pfam" id="PF06832"/>
    </source>
</evidence>
<dbReference type="GO" id="GO:0006508">
    <property type="term" value="P:proteolysis"/>
    <property type="evidence" value="ECO:0007669"/>
    <property type="project" value="UniProtKB-KW"/>
</dbReference>
<dbReference type="GO" id="GO:0009252">
    <property type="term" value="P:peptidoglycan biosynthetic process"/>
    <property type="evidence" value="ECO:0007669"/>
    <property type="project" value="UniProtKB-UniPathway"/>
</dbReference>
<dbReference type="GO" id="GO:0030288">
    <property type="term" value="C:outer membrane-bounded periplasmic space"/>
    <property type="evidence" value="ECO:0007669"/>
    <property type="project" value="TreeGrafter"/>
</dbReference>
<evidence type="ECO:0000313" key="15">
    <source>
        <dbReference type="EMBL" id="QOL83227.1"/>
    </source>
</evidence>
<keyword evidence="5" id="KW-0645">Protease</keyword>
<evidence type="ECO:0000256" key="6">
    <source>
        <dbReference type="ARBA" id="ARBA00022676"/>
    </source>
</evidence>
<keyword evidence="9" id="KW-0511">Multifunctional enzyme</keyword>
<evidence type="ECO:0000256" key="11">
    <source>
        <dbReference type="ARBA" id="ARBA00049902"/>
    </source>
</evidence>
<keyword evidence="8" id="KW-0378">Hydrolase</keyword>
<dbReference type="InterPro" id="IPR012338">
    <property type="entry name" value="Beta-lactam/transpept-like"/>
</dbReference>
<keyword evidence="7" id="KW-0808">Transferase</keyword>
<evidence type="ECO:0000256" key="7">
    <source>
        <dbReference type="ARBA" id="ARBA00022679"/>
    </source>
</evidence>